<evidence type="ECO:0000259" key="2">
    <source>
        <dbReference type="Pfam" id="PF03732"/>
    </source>
</evidence>
<dbReference type="Pfam" id="PF03732">
    <property type="entry name" value="Retrotrans_gag"/>
    <property type="match status" value="1"/>
</dbReference>
<sequence length="706" mass="78884">TYASGAEVDSIIRFDVLTLVMTEAVVTSHAASDPPILVPETGIKITSLVHASMFHDSDSMEIVRADVAGPSYSVKQDLLMGSQELNAETLHQVFVPQWNVLNDDLLDDYDVSREFIDHLAPPILFSQICEMDYHHLFMEFNVGTARQACLNAEVRMQTEYCLSERSRLESECKKQADLLKARDDEVKNLKDQLLLKETEAAEAARLRAQVSAAEATKKVHADEIDALKQRNVALDNEKDSLDGKVTELRSSVSTKDLELKDLNVVVSSLKSQNDGLVDQVHALETTCSSLRDKVSGYERLKEQIEEFQDAQMNIVNDKVAKLDADLPEMALHLEEKFYPHLFTTIFGRRWLLTRGIKLAVVKCLNSLVYLTALGSAISRAIENGMQDGLSAGINHGKADQVVLGETSLSFALSVAHSRVDVWVPLVDPLSAENLIGTSSTFGHVSAAVVTTTALSTTFSFASSIPPITTDDYEIVGMDGQDDAQGSVLGSFADSTGFVTPFVCWIEDYPLSDGLKMPSHIGSYDGKGDPDNFLHLFEGAIRMKKWLMPVACHMFTYTLKDSARIWWNSQKTGSILNYEDLKAKFRSHFNQQKKFTKTHLAVHNIKQREGKSTRAFVTRYTNDTLQILGLHEEQRISGFVHGLRTRSLVKHLSTDLPSTYKGLMEKIYTWIEAREVATNGTPNDRREIFKKVKEVFLGEQPRAEKQR</sequence>
<evidence type="ECO:0000256" key="1">
    <source>
        <dbReference type="SAM" id="Coils"/>
    </source>
</evidence>
<dbReference type="EMBL" id="BQNB010021777">
    <property type="protein sequence ID" value="GJU09974.1"/>
    <property type="molecule type" value="Genomic_DNA"/>
</dbReference>
<organism evidence="3 4">
    <name type="scientific">Tanacetum coccineum</name>
    <dbReference type="NCBI Taxonomy" id="301880"/>
    <lineage>
        <taxon>Eukaryota</taxon>
        <taxon>Viridiplantae</taxon>
        <taxon>Streptophyta</taxon>
        <taxon>Embryophyta</taxon>
        <taxon>Tracheophyta</taxon>
        <taxon>Spermatophyta</taxon>
        <taxon>Magnoliopsida</taxon>
        <taxon>eudicotyledons</taxon>
        <taxon>Gunneridae</taxon>
        <taxon>Pentapetalae</taxon>
        <taxon>asterids</taxon>
        <taxon>campanulids</taxon>
        <taxon>Asterales</taxon>
        <taxon>Asteraceae</taxon>
        <taxon>Asteroideae</taxon>
        <taxon>Anthemideae</taxon>
        <taxon>Anthemidinae</taxon>
        <taxon>Tanacetum</taxon>
    </lineage>
</organism>
<protein>
    <submittedName>
        <fullName evidence="3">Gypsy type transposase</fullName>
    </submittedName>
</protein>
<dbReference type="PANTHER" id="PTHR33223:SF11">
    <property type="entry name" value="ELEMENT PROTEIN, PUTATIVE-RELATED"/>
    <property type="match status" value="1"/>
</dbReference>
<keyword evidence="1" id="KW-0175">Coiled coil</keyword>
<dbReference type="PANTHER" id="PTHR33223">
    <property type="entry name" value="CCHC-TYPE DOMAIN-CONTAINING PROTEIN"/>
    <property type="match status" value="1"/>
</dbReference>
<feature type="non-terminal residue" evidence="3">
    <location>
        <position position="1"/>
    </location>
</feature>
<accession>A0ABQ5JFU0</accession>
<evidence type="ECO:0000313" key="4">
    <source>
        <dbReference type="Proteomes" id="UP001151760"/>
    </source>
</evidence>
<dbReference type="InterPro" id="IPR005162">
    <property type="entry name" value="Retrotrans_gag_dom"/>
</dbReference>
<reference evidence="3" key="2">
    <citation type="submission" date="2022-01" db="EMBL/GenBank/DDBJ databases">
        <authorList>
            <person name="Yamashiro T."/>
            <person name="Shiraishi A."/>
            <person name="Satake H."/>
            <person name="Nakayama K."/>
        </authorList>
    </citation>
    <scope>NUCLEOTIDE SEQUENCE</scope>
</reference>
<feature type="coiled-coil region" evidence="1">
    <location>
        <begin position="186"/>
        <end position="244"/>
    </location>
</feature>
<reference evidence="3" key="1">
    <citation type="journal article" date="2022" name="Int. J. Mol. Sci.">
        <title>Draft Genome of Tanacetum Coccineum: Genomic Comparison of Closely Related Tanacetum-Family Plants.</title>
        <authorList>
            <person name="Yamashiro T."/>
            <person name="Shiraishi A."/>
            <person name="Nakayama K."/>
            <person name="Satake H."/>
        </authorList>
    </citation>
    <scope>NUCLEOTIDE SEQUENCE</scope>
</reference>
<gene>
    <name evidence="3" type="ORF">Tco_1132370</name>
</gene>
<proteinExistence type="predicted"/>
<keyword evidence="4" id="KW-1185">Reference proteome</keyword>
<dbReference type="Proteomes" id="UP001151760">
    <property type="component" value="Unassembled WGS sequence"/>
</dbReference>
<feature type="coiled-coil region" evidence="1">
    <location>
        <begin position="290"/>
        <end position="317"/>
    </location>
</feature>
<comment type="caution">
    <text evidence="3">The sequence shown here is derived from an EMBL/GenBank/DDBJ whole genome shotgun (WGS) entry which is preliminary data.</text>
</comment>
<evidence type="ECO:0000313" key="3">
    <source>
        <dbReference type="EMBL" id="GJU09974.1"/>
    </source>
</evidence>
<feature type="domain" description="Retrotransposon gag" evidence="2">
    <location>
        <begin position="553"/>
        <end position="643"/>
    </location>
</feature>
<name>A0ABQ5JFU0_9ASTR</name>